<dbReference type="CDD" id="cd15487">
    <property type="entry name" value="bS6_chloro_cyano"/>
    <property type="match status" value="1"/>
</dbReference>
<gene>
    <name evidence="8" type="primary">rpsF</name>
    <name evidence="8" type="synonym">rps6</name>
    <name evidence="9" type="ORF">N44_03349</name>
</gene>
<dbReference type="PROSITE" id="PS01048">
    <property type="entry name" value="RIBOSOMAL_S6"/>
    <property type="match status" value="1"/>
</dbReference>
<keyword evidence="5 8" id="KW-0687">Ribonucleoprotein</keyword>
<dbReference type="PANTHER" id="PTHR21011:SF1">
    <property type="entry name" value="SMALL RIBOSOMAL SUBUNIT PROTEIN BS6M"/>
    <property type="match status" value="1"/>
</dbReference>
<keyword evidence="4 8" id="KW-0689">Ribosomal protein</keyword>
<dbReference type="Proteomes" id="UP000030321">
    <property type="component" value="Unassembled WGS sequence"/>
</dbReference>
<dbReference type="PANTHER" id="PTHR21011">
    <property type="entry name" value="MITOCHONDRIAL 28S RIBOSOMAL PROTEIN S6"/>
    <property type="match status" value="1"/>
</dbReference>
<dbReference type="NCBIfam" id="TIGR00166">
    <property type="entry name" value="S6"/>
    <property type="match status" value="1"/>
</dbReference>
<evidence type="ECO:0000256" key="2">
    <source>
        <dbReference type="ARBA" id="ARBA00022730"/>
    </source>
</evidence>
<dbReference type="GO" id="GO:0006412">
    <property type="term" value="P:translation"/>
    <property type="evidence" value="ECO:0007669"/>
    <property type="project" value="UniProtKB-UniRule"/>
</dbReference>
<evidence type="ECO:0000313" key="9">
    <source>
        <dbReference type="EMBL" id="GAL94758.1"/>
    </source>
</evidence>
<dbReference type="Gene3D" id="3.30.70.60">
    <property type="match status" value="1"/>
</dbReference>
<sequence>MSNNYETLYILRPDLGEEVVQQQVERYRTLISEHSATDIQVKVWGKKRLAYPIKKLNDGVYVQMNYQASGKQVAPMERAMRLSDEVIRYLTLKLDRVVAPPADLSPLTEIPPSPITEAVVEDDGISAED</sequence>
<organism evidence="9 10">
    <name type="scientific">Microcystis aeruginosa NIES-44</name>
    <dbReference type="NCBI Taxonomy" id="449439"/>
    <lineage>
        <taxon>Bacteria</taxon>
        <taxon>Bacillati</taxon>
        <taxon>Cyanobacteriota</taxon>
        <taxon>Cyanophyceae</taxon>
        <taxon>Oscillatoriophycideae</taxon>
        <taxon>Chroococcales</taxon>
        <taxon>Microcystaceae</taxon>
        <taxon>Microcystis</taxon>
    </lineage>
</organism>
<evidence type="ECO:0000256" key="7">
    <source>
        <dbReference type="ARBA" id="ARBA00035294"/>
    </source>
</evidence>
<keyword evidence="3 8" id="KW-0694">RNA-binding</keyword>
<protein>
    <recommendedName>
        <fullName evidence="7 8">Small ribosomal subunit protein bS6</fullName>
    </recommendedName>
</protein>
<keyword evidence="2 8" id="KW-0699">rRNA-binding</keyword>
<dbReference type="GO" id="GO:1990904">
    <property type="term" value="C:ribonucleoprotein complex"/>
    <property type="evidence" value="ECO:0007669"/>
    <property type="project" value="UniProtKB-KW"/>
</dbReference>
<dbReference type="GO" id="GO:0005840">
    <property type="term" value="C:ribosome"/>
    <property type="evidence" value="ECO:0007669"/>
    <property type="project" value="UniProtKB-KW"/>
</dbReference>
<comment type="function">
    <text evidence="6 8">Binds together with bS18 to 16S ribosomal RNA.</text>
</comment>
<proteinExistence type="inferred from homology"/>
<dbReference type="RefSeq" id="WP_002769143.1">
    <property type="nucleotide sequence ID" value="NZ_BBPA01000061.1"/>
</dbReference>
<dbReference type="InterPro" id="IPR035980">
    <property type="entry name" value="Ribosomal_bS6_sf"/>
</dbReference>
<dbReference type="HAMAP" id="MF_00360">
    <property type="entry name" value="Ribosomal_bS6"/>
    <property type="match status" value="1"/>
</dbReference>
<dbReference type="InterPro" id="IPR020814">
    <property type="entry name" value="Ribosomal_S6_plastid/chlpt"/>
</dbReference>
<evidence type="ECO:0000256" key="4">
    <source>
        <dbReference type="ARBA" id="ARBA00022980"/>
    </source>
</evidence>
<evidence type="ECO:0000256" key="5">
    <source>
        <dbReference type="ARBA" id="ARBA00023274"/>
    </source>
</evidence>
<dbReference type="GO" id="GO:0070181">
    <property type="term" value="F:small ribosomal subunit rRNA binding"/>
    <property type="evidence" value="ECO:0007669"/>
    <property type="project" value="TreeGrafter"/>
</dbReference>
<name>A0A0A1VZ18_MICAE</name>
<dbReference type="Pfam" id="PF01250">
    <property type="entry name" value="Ribosomal_S6"/>
    <property type="match status" value="1"/>
</dbReference>
<evidence type="ECO:0000256" key="6">
    <source>
        <dbReference type="ARBA" id="ARBA00035104"/>
    </source>
</evidence>
<comment type="caution">
    <text evidence="9">The sequence shown here is derived from an EMBL/GenBank/DDBJ whole genome shotgun (WGS) entry which is preliminary data.</text>
</comment>
<dbReference type="GO" id="GO:0005737">
    <property type="term" value="C:cytoplasm"/>
    <property type="evidence" value="ECO:0007669"/>
    <property type="project" value="UniProtKB-ARBA"/>
</dbReference>
<dbReference type="SUPFAM" id="SSF54995">
    <property type="entry name" value="Ribosomal protein S6"/>
    <property type="match status" value="1"/>
</dbReference>
<reference evidence="10" key="1">
    <citation type="journal article" date="2015" name="Genome">
        <title>Whole Genome Sequence of the Non-Microcystin-Producing Microcystis aeruginosa Strain NIES-44.</title>
        <authorList>
            <person name="Okano K."/>
            <person name="Miyata N."/>
            <person name="Ozaki Y."/>
        </authorList>
    </citation>
    <scope>NUCLEOTIDE SEQUENCE [LARGE SCALE GENOMIC DNA]</scope>
    <source>
        <strain evidence="10">NIES-44</strain>
    </source>
</reference>
<evidence type="ECO:0000256" key="8">
    <source>
        <dbReference type="HAMAP-Rule" id="MF_00360"/>
    </source>
</evidence>
<dbReference type="InterPro" id="IPR000529">
    <property type="entry name" value="Ribosomal_bS6"/>
</dbReference>
<dbReference type="GO" id="GO:0003735">
    <property type="term" value="F:structural constituent of ribosome"/>
    <property type="evidence" value="ECO:0007669"/>
    <property type="project" value="InterPro"/>
</dbReference>
<comment type="similarity">
    <text evidence="1 8">Belongs to the bacterial ribosomal protein bS6 family.</text>
</comment>
<evidence type="ECO:0000256" key="1">
    <source>
        <dbReference type="ARBA" id="ARBA00009512"/>
    </source>
</evidence>
<dbReference type="EMBL" id="BBPA01000061">
    <property type="protein sequence ID" value="GAL94758.1"/>
    <property type="molecule type" value="Genomic_DNA"/>
</dbReference>
<accession>A0A0A1VZ18</accession>
<evidence type="ECO:0000313" key="10">
    <source>
        <dbReference type="Proteomes" id="UP000030321"/>
    </source>
</evidence>
<dbReference type="InterPro" id="IPR014717">
    <property type="entry name" value="Transl_elong_EF1B/ribsomal_bS6"/>
</dbReference>
<evidence type="ECO:0000256" key="3">
    <source>
        <dbReference type="ARBA" id="ARBA00022884"/>
    </source>
</evidence>
<dbReference type="InterPro" id="IPR020815">
    <property type="entry name" value="Ribosomal_bS6_CS"/>
</dbReference>
<dbReference type="AlphaFoldDB" id="A0A0A1VZ18"/>